<dbReference type="InterPro" id="IPR000014">
    <property type="entry name" value="PAS"/>
</dbReference>
<dbReference type="PRINTS" id="PR00344">
    <property type="entry name" value="BCTRLSENSOR"/>
</dbReference>
<dbReference type="Pfam" id="PF08448">
    <property type="entry name" value="PAS_4"/>
    <property type="match status" value="1"/>
</dbReference>
<evidence type="ECO:0000256" key="4">
    <source>
        <dbReference type="ARBA" id="ARBA00022741"/>
    </source>
</evidence>
<evidence type="ECO:0000256" key="5">
    <source>
        <dbReference type="ARBA" id="ARBA00022777"/>
    </source>
</evidence>
<dbReference type="AlphaFoldDB" id="A0A7Y9QW40"/>
<evidence type="ECO:0000313" key="10">
    <source>
        <dbReference type="Proteomes" id="UP000518288"/>
    </source>
</evidence>
<dbReference type="NCBIfam" id="TIGR00229">
    <property type="entry name" value="sensory_box"/>
    <property type="match status" value="1"/>
</dbReference>
<accession>A0A7Y9QW40</accession>
<proteinExistence type="predicted"/>
<evidence type="ECO:0000256" key="6">
    <source>
        <dbReference type="ARBA" id="ARBA00022840"/>
    </source>
</evidence>
<dbReference type="SMART" id="SM00091">
    <property type="entry name" value="PAS"/>
    <property type="match status" value="1"/>
</dbReference>
<dbReference type="Proteomes" id="UP000518288">
    <property type="component" value="Unassembled WGS sequence"/>
</dbReference>
<dbReference type="GO" id="GO:0004673">
    <property type="term" value="F:protein histidine kinase activity"/>
    <property type="evidence" value="ECO:0007669"/>
    <property type="project" value="UniProtKB-EC"/>
</dbReference>
<keyword evidence="5" id="KW-0418">Kinase</keyword>
<dbReference type="PANTHER" id="PTHR44936:SF10">
    <property type="entry name" value="SENSOR PROTEIN RSTB"/>
    <property type="match status" value="1"/>
</dbReference>
<feature type="domain" description="Histidine kinase" evidence="8">
    <location>
        <begin position="445"/>
        <end position="617"/>
    </location>
</feature>
<comment type="catalytic activity">
    <reaction evidence="1">
        <text>ATP + protein L-histidine = ADP + protein N-phospho-L-histidine.</text>
        <dbReference type="EC" id="2.7.13.3"/>
    </reaction>
</comment>
<organism evidence="9 10">
    <name type="scientific">Sphaerotilus montanus</name>
    <dbReference type="NCBI Taxonomy" id="522889"/>
    <lineage>
        <taxon>Bacteria</taxon>
        <taxon>Pseudomonadati</taxon>
        <taxon>Pseudomonadota</taxon>
        <taxon>Betaproteobacteria</taxon>
        <taxon>Burkholderiales</taxon>
        <taxon>Sphaerotilaceae</taxon>
        <taxon>Sphaerotilus</taxon>
    </lineage>
</organism>
<dbReference type="InterPro" id="IPR004358">
    <property type="entry name" value="Sig_transdc_His_kin-like_C"/>
</dbReference>
<evidence type="ECO:0000256" key="2">
    <source>
        <dbReference type="ARBA" id="ARBA00012438"/>
    </source>
</evidence>
<name>A0A7Y9QW40_9BURK</name>
<evidence type="ECO:0000313" key="9">
    <source>
        <dbReference type="EMBL" id="NYG32553.1"/>
    </source>
</evidence>
<evidence type="ECO:0000256" key="7">
    <source>
        <dbReference type="SAM" id="Phobius"/>
    </source>
</evidence>
<dbReference type="InterPro" id="IPR005467">
    <property type="entry name" value="His_kinase_dom"/>
</dbReference>
<dbReference type="SMART" id="SM00387">
    <property type="entry name" value="HATPase_c"/>
    <property type="match status" value="1"/>
</dbReference>
<dbReference type="RefSeq" id="WP_179633434.1">
    <property type="nucleotide sequence ID" value="NZ_JACCFH010000001.1"/>
</dbReference>
<dbReference type="InterPro" id="IPR050980">
    <property type="entry name" value="2C_sensor_his_kinase"/>
</dbReference>
<dbReference type="Pfam" id="PF02518">
    <property type="entry name" value="HATPase_c"/>
    <property type="match status" value="1"/>
</dbReference>
<dbReference type="GO" id="GO:0005524">
    <property type="term" value="F:ATP binding"/>
    <property type="evidence" value="ECO:0007669"/>
    <property type="project" value="UniProtKB-KW"/>
</dbReference>
<dbReference type="EC" id="2.7.13.3" evidence="2"/>
<evidence type="ECO:0000256" key="1">
    <source>
        <dbReference type="ARBA" id="ARBA00000085"/>
    </source>
</evidence>
<dbReference type="SUPFAM" id="SSF55874">
    <property type="entry name" value="ATPase domain of HSP90 chaperone/DNA topoisomerase II/histidine kinase"/>
    <property type="match status" value="1"/>
</dbReference>
<dbReference type="EMBL" id="JACCFH010000001">
    <property type="protein sequence ID" value="NYG32553.1"/>
    <property type="molecule type" value="Genomic_DNA"/>
</dbReference>
<dbReference type="InterPro" id="IPR003594">
    <property type="entry name" value="HATPase_dom"/>
</dbReference>
<sequence>MVALDALPAAPRRRIRWLQRLAVAAAVGAVTLLLALIWELLPARLDPARVAPASLAAPGPAGGVRNAAAGDACARQFISAWGQLSPTQRRSDLALQPLSAAALRCSAGQPGLVEAHLLRLDDGQPERYLHGETEDFATPDYLARARTALARGGPVELEAPAGRFTDRLHAVPGSQPALVLVQRYQPAAFSAAPVEAPPDAVPVAVAARQAQVLLSVLALGLVGLASVSLRWLSRSQRDYQRTLREEITARQGTALALRSEIAFREDIEESIGVGLRVVDHAGQLTYVNRAFCETSCWPRGALIGVPPPYPFWPDDQAGQLDEHLRAILAGQSRPDGFRVPFVRPDGTRWTAQVSARALGSGEGWILASTDVTSEVEAQRRIESLNEQLRQDSSIQLIGERSGELLHKLSNHSGACLLALDGVVKHLQAGRHDLLGEGVRIAGRAARHLHDIVERYRPVLRDEAAKEPSLLRDTVADAMAQVSAYAATQNVVMHNGVSAELPPITMDRLILCEVLSNLLHNAISVMDTTSITNRLVSVENYLDEDAGQVQIHVRDRGPGVAPAQREAIFERQYSTRQGGHGWGLPLCRRWVERLGGRLVVTDNQPRGADFVITLPLTSTQEACTHAAE</sequence>
<evidence type="ECO:0000256" key="3">
    <source>
        <dbReference type="ARBA" id="ARBA00022679"/>
    </source>
</evidence>
<dbReference type="PROSITE" id="PS50109">
    <property type="entry name" value="HIS_KIN"/>
    <property type="match status" value="1"/>
</dbReference>
<gene>
    <name evidence="9" type="ORF">BDD16_001539</name>
</gene>
<keyword evidence="7" id="KW-0472">Membrane</keyword>
<dbReference type="PANTHER" id="PTHR44936">
    <property type="entry name" value="SENSOR PROTEIN CREC"/>
    <property type="match status" value="1"/>
</dbReference>
<reference evidence="9 10" key="1">
    <citation type="submission" date="2020-07" db="EMBL/GenBank/DDBJ databases">
        <title>Genomic Encyclopedia of Archaeal and Bacterial Type Strains, Phase II (KMG-II): from individual species to whole genera.</title>
        <authorList>
            <person name="Goeker M."/>
        </authorList>
    </citation>
    <scope>NUCLEOTIDE SEQUENCE [LARGE SCALE GENOMIC DNA]</scope>
    <source>
        <strain evidence="9 10">DSM 21226</strain>
    </source>
</reference>
<dbReference type="Gene3D" id="3.30.450.20">
    <property type="entry name" value="PAS domain"/>
    <property type="match status" value="1"/>
</dbReference>
<dbReference type="InterPro" id="IPR013656">
    <property type="entry name" value="PAS_4"/>
</dbReference>
<protein>
    <recommendedName>
        <fullName evidence="2">histidine kinase</fullName>
        <ecNumber evidence="2">2.7.13.3</ecNumber>
    </recommendedName>
</protein>
<dbReference type="SUPFAM" id="SSF55785">
    <property type="entry name" value="PYP-like sensor domain (PAS domain)"/>
    <property type="match status" value="1"/>
</dbReference>
<dbReference type="InterPro" id="IPR035965">
    <property type="entry name" value="PAS-like_dom_sf"/>
</dbReference>
<dbReference type="CDD" id="cd00130">
    <property type="entry name" value="PAS"/>
    <property type="match status" value="1"/>
</dbReference>
<keyword evidence="6" id="KW-0067">ATP-binding</keyword>
<evidence type="ECO:0000259" key="8">
    <source>
        <dbReference type="PROSITE" id="PS50109"/>
    </source>
</evidence>
<dbReference type="Gene3D" id="3.30.565.10">
    <property type="entry name" value="Histidine kinase-like ATPase, C-terminal domain"/>
    <property type="match status" value="1"/>
</dbReference>
<feature type="transmembrane region" description="Helical" evidence="7">
    <location>
        <begin position="21"/>
        <end position="41"/>
    </location>
</feature>
<keyword evidence="7" id="KW-1133">Transmembrane helix</keyword>
<keyword evidence="7" id="KW-0812">Transmembrane</keyword>
<dbReference type="InterPro" id="IPR036890">
    <property type="entry name" value="HATPase_C_sf"/>
</dbReference>
<comment type="caution">
    <text evidence="9">The sequence shown here is derived from an EMBL/GenBank/DDBJ whole genome shotgun (WGS) entry which is preliminary data.</text>
</comment>
<keyword evidence="10" id="KW-1185">Reference proteome</keyword>
<keyword evidence="4" id="KW-0547">Nucleotide-binding</keyword>
<keyword evidence="3" id="KW-0808">Transferase</keyword>